<proteinExistence type="predicted"/>
<sequence length="47" mass="5571">MSGIFVYEINLINDCVRFFFFLSIFAKIFENVKNERSRKGFSLSTEL</sequence>
<gene>
    <name evidence="1" type="ORF">EV194_11740</name>
</gene>
<comment type="caution">
    <text evidence="1">The sequence shown here is derived from an EMBL/GenBank/DDBJ whole genome shotgun (WGS) entry which is preliminary data.</text>
</comment>
<evidence type="ECO:0000313" key="2">
    <source>
        <dbReference type="Proteomes" id="UP000295221"/>
    </source>
</evidence>
<accession>A0A4R2GAK0</accession>
<name>A0A4R2GAK0_9BACT</name>
<protein>
    <submittedName>
        <fullName evidence="1">Uncharacterized protein</fullName>
    </submittedName>
</protein>
<dbReference type="EMBL" id="SLWK01000017">
    <property type="protein sequence ID" value="TCO04975.1"/>
    <property type="molecule type" value="Genomic_DNA"/>
</dbReference>
<reference evidence="1 2" key="1">
    <citation type="submission" date="2019-03" db="EMBL/GenBank/DDBJ databases">
        <title>Genomic Encyclopedia of Type Strains, Phase IV (KMG-IV): sequencing the most valuable type-strain genomes for metagenomic binning, comparative biology and taxonomic classification.</title>
        <authorList>
            <person name="Goeker M."/>
        </authorList>
    </citation>
    <scope>NUCLEOTIDE SEQUENCE [LARGE SCALE GENOMIC DNA]</scope>
    <source>
        <strain evidence="1 2">DSM 24179</strain>
    </source>
</reference>
<dbReference type="AlphaFoldDB" id="A0A4R2GAK0"/>
<dbReference type="Proteomes" id="UP000295221">
    <property type="component" value="Unassembled WGS sequence"/>
</dbReference>
<evidence type="ECO:0000313" key="1">
    <source>
        <dbReference type="EMBL" id="TCO04975.1"/>
    </source>
</evidence>
<keyword evidence="2" id="KW-1185">Reference proteome</keyword>
<organism evidence="1 2">
    <name type="scientific">Natronoflexus pectinivorans</name>
    <dbReference type="NCBI Taxonomy" id="682526"/>
    <lineage>
        <taxon>Bacteria</taxon>
        <taxon>Pseudomonadati</taxon>
        <taxon>Bacteroidota</taxon>
        <taxon>Bacteroidia</taxon>
        <taxon>Marinilabiliales</taxon>
        <taxon>Marinilabiliaceae</taxon>
        <taxon>Natronoflexus</taxon>
    </lineage>
</organism>